<protein>
    <submittedName>
        <fullName evidence="1">Uncharacterized protein</fullName>
    </submittedName>
</protein>
<accession>A0A6J4V3G0</accession>
<evidence type="ECO:0000313" key="1">
    <source>
        <dbReference type="EMBL" id="CAA9564257.1"/>
    </source>
</evidence>
<gene>
    <name evidence="1" type="ORF">AVDCRST_MAG18-1340</name>
</gene>
<organism evidence="1">
    <name type="scientific">uncultured Thermomicrobiales bacterium</name>
    <dbReference type="NCBI Taxonomy" id="1645740"/>
    <lineage>
        <taxon>Bacteria</taxon>
        <taxon>Pseudomonadati</taxon>
        <taxon>Thermomicrobiota</taxon>
        <taxon>Thermomicrobia</taxon>
        <taxon>Thermomicrobiales</taxon>
        <taxon>environmental samples</taxon>
    </lineage>
</organism>
<sequence length="45" mass="4948">MLLARWSLPTLLPHRPPKEPLSLEAVEEVVDALLQDGGWPGSGDR</sequence>
<proteinExistence type="predicted"/>
<name>A0A6J4V3G0_9BACT</name>
<dbReference type="AlphaFoldDB" id="A0A6J4V3G0"/>
<dbReference type="EMBL" id="CADCWN010000101">
    <property type="protein sequence ID" value="CAA9564257.1"/>
    <property type="molecule type" value="Genomic_DNA"/>
</dbReference>
<reference evidence="1" key="1">
    <citation type="submission" date="2020-02" db="EMBL/GenBank/DDBJ databases">
        <authorList>
            <person name="Meier V. D."/>
        </authorList>
    </citation>
    <scope>NUCLEOTIDE SEQUENCE</scope>
    <source>
        <strain evidence="1">AVDCRST_MAG18</strain>
    </source>
</reference>